<dbReference type="Pfam" id="PF14223">
    <property type="entry name" value="Retrotran_gag_2"/>
    <property type="match status" value="1"/>
</dbReference>
<dbReference type="InterPro" id="IPR036875">
    <property type="entry name" value="Znf_CCHC_sf"/>
</dbReference>
<evidence type="ECO:0000256" key="2">
    <source>
        <dbReference type="SAM" id="Coils"/>
    </source>
</evidence>
<dbReference type="Pfam" id="PF00098">
    <property type="entry name" value="zf-CCHC"/>
    <property type="match status" value="1"/>
</dbReference>
<reference evidence="5" key="2">
    <citation type="submission" date="2022-01" db="EMBL/GenBank/DDBJ databases">
        <authorList>
            <person name="Yamashiro T."/>
            <person name="Shiraishi A."/>
            <person name="Satake H."/>
            <person name="Nakayama K."/>
        </authorList>
    </citation>
    <scope>NUCLEOTIDE SEQUENCE</scope>
</reference>
<feature type="coiled-coil region" evidence="2">
    <location>
        <begin position="296"/>
        <end position="323"/>
    </location>
</feature>
<dbReference type="InterPro" id="IPR001878">
    <property type="entry name" value="Znf_CCHC"/>
</dbReference>
<keyword evidence="2" id="KW-0175">Coiled coil</keyword>
<protein>
    <submittedName>
        <fullName evidence="5">Ribonuclease H-like domain-containing protein</fullName>
    </submittedName>
</protein>
<feature type="region of interest" description="Disordered" evidence="3">
    <location>
        <begin position="382"/>
        <end position="406"/>
    </location>
</feature>
<dbReference type="EMBL" id="BQNB010016318">
    <property type="protein sequence ID" value="GJT50407.1"/>
    <property type="molecule type" value="Genomic_DNA"/>
</dbReference>
<evidence type="ECO:0000313" key="5">
    <source>
        <dbReference type="EMBL" id="GJT50407.1"/>
    </source>
</evidence>
<accession>A0ABQ5EI15</accession>
<evidence type="ECO:0000256" key="1">
    <source>
        <dbReference type="PROSITE-ProRule" id="PRU00047"/>
    </source>
</evidence>
<dbReference type="SMART" id="SM00343">
    <property type="entry name" value="ZnF_C2HC"/>
    <property type="match status" value="1"/>
</dbReference>
<gene>
    <name evidence="5" type="ORF">Tco_0976564</name>
</gene>
<sequence length="406" mass="46106">MKRYTPAALMPIRFGGNETTKKTQRNLLKQQYENFTTPSSEMLDQTFDRLQKLISQLELLGEKISQKDVNKKLLRSLSPKWNTHAVVWRNKDDLDTISMDDLYNNIKVTNEAVNTAQRVSTTSTQVNAAYSTNINNLSDAVICSFFASQPNSPQLVHDDLQQIHPDDMEEMDLRWQMAMLTMRARRFLKNTGMKLTVNSNETIGFDKSKVECYNCHKRGHFARECRAPRNQDNKNKESSRSSVLVETSTSTALVSCDGLAGYDWSNQAEEGPNYAPMAFSSDSEKSELMVLGEITIRELRKKLETVQKEKDGIQLNVDKFEHASKSLNKLIESQIVDNCKKGLGYKSYNAVPPPYTGNFMPPTPDLYFTGLDEFVNEPVVENSKAMSSKEEPKVVRKNDDAPIIEE</sequence>
<evidence type="ECO:0000313" key="6">
    <source>
        <dbReference type="Proteomes" id="UP001151760"/>
    </source>
</evidence>
<reference evidence="5" key="1">
    <citation type="journal article" date="2022" name="Int. J. Mol. Sci.">
        <title>Draft Genome of Tanacetum Coccineum: Genomic Comparison of Closely Related Tanacetum-Family Plants.</title>
        <authorList>
            <person name="Yamashiro T."/>
            <person name="Shiraishi A."/>
            <person name="Nakayama K."/>
            <person name="Satake H."/>
        </authorList>
    </citation>
    <scope>NUCLEOTIDE SEQUENCE</scope>
</reference>
<dbReference type="Proteomes" id="UP001151760">
    <property type="component" value="Unassembled WGS sequence"/>
</dbReference>
<comment type="caution">
    <text evidence="5">The sequence shown here is derived from an EMBL/GenBank/DDBJ whole genome shotgun (WGS) entry which is preliminary data.</text>
</comment>
<dbReference type="Gene3D" id="4.10.60.10">
    <property type="entry name" value="Zinc finger, CCHC-type"/>
    <property type="match status" value="1"/>
</dbReference>
<dbReference type="PROSITE" id="PS50158">
    <property type="entry name" value="ZF_CCHC"/>
    <property type="match status" value="1"/>
</dbReference>
<dbReference type="SUPFAM" id="SSF57756">
    <property type="entry name" value="Retrovirus zinc finger-like domains"/>
    <property type="match status" value="1"/>
</dbReference>
<organism evidence="5 6">
    <name type="scientific">Tanacetum coccineum</name>
    <dbReference type="NCBI Taxonomy" id="301880"/>
    <lineage>
        <taxon>Eukaryota</taxon>
        <taxon>Viridiplantae</taxon>
        <taxon>Streptophyta</taxon>
        <taxon>Embryophyta</taxon>
        <taxon>Tracheophyta</taxon>
        <taxon>Spermatophyta</taxon>
        <taxon>Magnoliopsida</taxon>
        <taxon>eudicotyledons</taxon>
        <taxon>Gunneridae</taxon>
        <taxon>Pentapetalae</taxon>
        <taxon>asterids</taxon>
        <taxon>campanulids</taxon>
        <taxon>Asterales</taxon>
        <taxon>Asteraceae</taxon>
        <taxon>Asteroideae</taxon>
        <taxon>Anthemideae</taxon>
        <taxon>Anthemidinae</taxon>
        <taxon>Tanacetum</taxon>
    </lineage>
</organism>
<name>A0ABQ5EI15_9ASTR</name>
<proteinExistence type="predicted"/>
<feature type="domain" description="CCHC-type" evidence="4">
    <location>
        <begin position="212"/>
        <end position="226"/>
    </location>
</feature>
<evidence type="ECO:0000256" key="3">
    <source>
        <dbReference type="SAM" id="MobiDB-lite"/>
    </source>
</evidence>
<keyword evidence="6" id="KW-1185">Reference proteome</keyword>
<evidence type="ECO:0000259" key="4">
    <source>
        <dbReference type="PROSITE" id="PS50158"/>
    </source>
</evidence>
<keyword evidence="1" id="KW-0862">Zinc</keyword>
<feature type="compositionally biased region" description="Basic and acidic residues" evidence="3">
    <location>
        <begin position="387"/>
        <end position="400"/>
    </location>
</feature>
<keyword evidence="1" id="KW-0479">Metal-binding</keyword>
<keyword evidence="1" id="KW-0863">Zinc-finger</keyword>